<evidence type="ECO:0000313" key="2">
    <source>
        <dbReference type="Proteomes" id="UP000033423"/>
    </source>
</evidence>
<name>A0A0F3GVY0_9BACT</name>
<gene>
    <name evidence="1" type="ORF">MBAV_001785</name>
</gene>
<evidence type="ECO:0000313" key="1">
    <source>
        <dbReference type="EMBL" id="KJU86017.1"/>
    </source>
</evidence>
<reference evidence="1 2" key="1">
    <citation type="submission" date="2015-02" db="EMBL/GenBank/DDBJ databases">
        <title>Single-cell genomics of uncultivated deep-branching MTB reveals a conserved set of magnetosome genes.</title>
        <authorList>
            <person name="Kolinko S."/>
            <person name="Richter M."/>
            <person name="Glockner F.O."/>
            <person name="Brachmann A."/>
            <person name="Schuler D."/>
        </authorList>
    </citation>
    <scope>NUCLEOTIDE SEQUENCE [LARGE SCALE GENOMIC DNA]</scope>
    <source>
        <strain evidence="1">TM-1</strain>
    </source>
</reference>
<organism evidence="1 2">
    <name type="scientific">Candidatus Magnetobacterium bavaricum</name>
    <dbReference type="NCBI Taxonomy" id="29290"/>
    <lineage>
        <taxon>Bacteria</taxon>
        <taxon>Pseudomonadati</taxon>
        <taxon>Nitrospirota</taxon>
        <taxon>Thermodesulfovibrionia</taxon>
        <taxon>Thermodesulfovibrionales</taxon>
        <taxon>Candidatus Magnetobacteriaceae</taxon>
        <taxon>Candidatus Magnetobacterium</taxon>
    </lineage>
</organism>
<protein>
    <submittedName>
        <fullName evidence="1">Uncharacterized protein</fullName>
    </submittedName>
</protein>
<accession>A0A0F3GVY0</accession>
<comment type="caution">
    <text evidence="1">The sequence shown here is derived from an EMBL/GenBank/DDBJ whole genome shotgun (WGS) entry which is preliminary data.</text>
</comment>
<dbReference type="Proteomes" id="UP000033423">
    <property type="component" value="Unassembled WGS sequence"/>
</dbReference>
<dbReference type="AlphaFoldDB" id="A0A0F3GVY0"/>
<dbReference type="EMBL" id="LACI01000774">
    <property type="protein sequence ID" value="KJU86017.1"/>
    <property type="molecule type" value="Genomic_DNA"/>
</dbReference>
<sequence>MIDDDIIYVHNVSNTSKIERELIAEVDCEFLLHKPWLYRRGDLWMVEFYNLNALVLQLAKGVALGKGDFLNAEDFVKTLGKSLQHVCKGHVRFGKDLLLIIDLRHFMKCARQFHGARWRAFETLHIPELVLSWALQEHRYLCIRQIRLLCDLRCCYFNCTLHCTSFALFLSAF</sequence>
<proteinExistence type="predicted"/>
<keyword evidence="2" id="KW-1185">Reference proteome</keyword>